<dbReference type="GO" id="GO:0008270">
    <property type="term" value="F:zinc ion binding"/>
    <property type="evidence" value="ECO:0007669"/>
    <property type="project" value="UniProtKB-KW"/>
</dbReference>
<feature type="compositionally biased region" description="Acidic residues" evidence="5">
    <location>
        <begin position="454"/>
        <end position="479"/>
    </location>
</feature>
<feature type="compositionally biased region" description="Basic and acidic residues" evidence="5">
    <location>
        <begin position="87"/>
        <end position="98"/>
    </location>
</feature>
<evidence type="ECO:0000256" key="3">
    <source>
        <dbReference type="ARBA" id="ARBA00022833"/>
    </source>
</evidence>
<keyword evidence="3" id="KW-0862">Zinc</keyword>
<feature type="compositionally biased region" description="Low complexity" evidence="5">
    <location>
        <begin position="438"/>
        <end position="448"/>
    </location>
</feature>
<gene>
    <name evidence="7" type="ORF">KGF56_000504</name>
</gene>
<dbReference type="PANTHER" id="PTHR10782:SF4">
    <property type="entry name" value="TONALLI, ISOFORM E"/>
    <property type="match status" value="1"/>
</dbReference>
<feature type="domain" description="SP-RING-type" evidence="6">
    <location>
        <begin position="250"/>
        <end position="333"/>
    </location>
</feature>
<feature type="compositionally biased region" description="Low complexity" evidence="5">
    <location>
        <begin position="194"/>
        <end position="209"/>
    </location>
</feature>
<feature type="compositionally biased region" description="Polar residues" evidence="5">
    <location>
        <begin position="150"/>
        <end position="161"/>
    </location>
</feature>
<evidence type="ECO:0000256" key="5">
    <source>
        <dbReference type="SAM" id="MobiDB-lite"/>
    </source>
</evidence>
<evidence type="ECO:0000259" key="6">
    <source>
        <dbReference type="PROSITE" id="PS51044"/>
    </source>
</evidence>
<dbReference type="GO" id="GO:0061665">
    <property type="term" value="F:SUMO ligase activity"/>
    <property type="evidence" value="ECO:0007669"/>
    <property type="project" value="TreeGrafter"/>
</dbReference>
<feature type="compositionally biased region" description="Polar residues" evidence="5">
    <location>
        <begin position="210"/>
        <end position="220"/>
    </location>
</feature>
<comment type="caution">
    <text evidence="7">The sequence shown here is derived from an EMBL/GenBank/DDBJ whole genome shotgun (WGS) entry which is preliminary data.</text>
</comment>
<keyword evidence="2 4" id="KW-0863">Zinc-finger</keyword>
<dbReference type="GO" id="GO:0016925">
    <property type="term" value="P:protein sumoylation"/>
    <property type="evidence" value="ECO:0007669"/>
    <property type="project" value="TreeGrafter"/>
</dbReference>
<accession>A0AAI9T0M0</accession>
<dbReference type="GO" id="GO:0000785">
    <property type="term" value="C:chromatin"/>
    <property type="evidence" value="ECO:0007669"/>
    <property type="project" value="TreeGrafter"/>
</dbReference>
<protein>
    <recommendedName>
        <fullName evidence="6">SP-RING-type domain-containing protein</fullName>
    </recommendedName>
</protein>
<dbReference type="GeneID" id="73378121"/>
<feature type="compositionally biased region" description="Basic and acidic residues" evidence="5">
    <location>
        <begin position="489"/>
        <end position="498"/>
    </location>
</feature>
<feature type="region of interest" description="Disordered" evidence="5">
    <location>
        <begin position="58"/>
        <end position="100"/>
    </location>
</feature>
<proteinExistence type="predicted"/>
<organism evidence="7 8">
    <name type="scientific">Candida oxycetoniae</name>
    <dbReference type="NCBI Taxonomy" id="497107"/>
    <lineage>
        <taxon>Eukaryota</taxon>
        <taxon>Fungi</taxon>
        <taxon>Dikarya</taxon>
        <taxon>Ascomycota</taxon>
        <taxon>Saccharomycotina</taxon>
        <taxon>Pichiomycetes</taxon>
        <taxon>Debaryomycetaceae</taxon>
        <taxon>Candida/Lodderomyces clade</taxon>
        <taxon>Candida</taxon>
    </lineage>
</organism>
<evidence type="ECO:0000256" key="2">
    <source>
        <dbReference type="ARBA" id="ARBA00022771"/>
    </source>
</evidence>
<name>A0AAI9T0M0_9ASCO</name>
<evidence type="ECO:0000256" key="4">
    <source>
        <dbReference type="PROSITE-ProRule" id="PRU00452"/>
    </source>
</evidence>
<feature type="region of interest" description="Disordered" evidence="5">
    <location>
        <begin position="434"/>
        <end position="543"/>
    </location>
</feature>
<dbReference type="AlphaFoldDB" id="A0AAI9T0M0"/>
<evidence type="ECO:0000313" key="8">
    <source>
        <dbReference type="Proteomes" id="UP001202479"/>
    </source>
</evidence>
<dbReference type="Gene3D" id="3.30.40.10">
    <property type="entry name" value="Zinc/RING finger domain, C3HC4 (zinc finger)"/>
    <property type="match status" value="1"/>
</dbReference>
<evidence type="ECO:0000256" key="1">
    <source>
        <dbReference type="ARBA" id="ARBA00022723"/>
    </source>
</evidence>
<dbReference type="InterPro" id="IPR004181">
    <property type="entry name" value="Znf_MIZ"/>
</dbReference>
<dbReference type="PANTHER" id="PTHR10782">
    <property type="entry name" value="ZINC FINGER MIZ DOMAIN-CONTAINING PROTEIN"/>
    <property type="match status" value="1"/>
</dbReference>
<keyword evidence="1" id="KW-0479">Metal-binding</keyword>
<reference evidence="7" key="1">
    <citation type="journal article" date="2022" name="DNA Res.">
        <title>Genome analysis of five recently described species of the CUG-Ser clade uncovers Candida theae as a new hybrid lineage with pathogenic potential in the Candida parapsilosis species complex.</title>
        <authorList>
            <person name="Mixao V."/>
            <person name="Del Olmo V."/>
            <person name="Hegedusova E."/>
            <person name="Saus E."/>
            <person name="Pryszcz L."/>
            <person name="Cillingova A."/>
            <person name="Nosek J."/>
            <person name="Gabaldon T."/>
        </authorList>
    </citation>
    <scope>NUCLEOTIDE SEQUENCE</scope>
    <source>
        <strain evidence="7">CBS 10844</strain>
    </source>
</reference>
<evidence type="ECO:0000313" key="7">
    <source>
        <dbReference type="EMBL" id="KAI3406658.2"/>
    </source>
</evidence>
<feature type="region of interest" description="Disordered" evidence="5">
    <location>
        <begin position="150"/>
        <end position="229"/>
    </location>
</feature>
<dbReference type="Proteomes" id="UP001202479">
    <property type="component" value="Unassembled WGS sequence"/>
</dbReference>
<sequence length="543" mass="61646">MPRHKVLEVPNLCTENVSIVKELHPRRKVKRILVTIRLQPQCLKSIIGDTKEDKNLSSTITNKDFKKGGGSKSRSRRNSKRANVSNPEKHHSEKEDHAATLPKMLETELGHKKDLEDLEAFEKELLSHMTEEEPPKLSKSEENKVIQENVEQATPKNSSSKETTDVSENKVTGAENLPSTVYNRSSFEEKKKIPSLLSPSLSSSSQSQQRATNIVHSSENNTRHKQLPPNIIPLLEAELKVFEEDEENDDEDEAQVDKVIFSLKDPLGGTRITFPVKSQFCKHFECFDYYNFCLFNKLPASTQAVTKRNILKQNYEKLSRKTGIKKETAKNQGSVMQPQLKPLDLKSKSLQEINLPSYVTILNSPKSEYTSKFISPGFKNCPLYTCPICDTKFPLGALVVSDVFNYFVKMTSSQIERIELVGFEKYRPIGDIEPTFQGNGNNNGNEENLILISSDDDDDDDDDEGEVGEDEDEEEEGEENNNINDNDETISHDAREKMAMGNLLTYDNNSGWRPPFYGTAFRPWYRKPSEDEGTSWDNPLVLD</sequence>
<dbReference type="EMBL" id="JAHUZD010000022">
    <property type="protein sequence ID" value="KAI3406658.2"/>
    <property type="molecule type" value="Genomic_DNA"/>
</dbReference>
<dbReference type="PROSITE" id="PS51044">
    <property type="entry name" value="ZF_SP_RING"/>
    <property type="match status" value="1"/>
</dbReference>
<dbReference type="RefSeq" id="XP_049182403.1">
    <property type="nucleotide sequence ID" value="XM_049326423.1"/>
</dbReference>
<keyword evidence="8" id="KW-1185">Reference proteome</keyword>
<dbReference type="InterPro" id="IPR013083">
    <property type="entry name" value="Znf_RING/FYVE/PHD"/>
</dbReference>